<evidence type="ECO:0000313" key="3">
    <source>
        <dbReference type="Proteomes" id="UP000005466"/>
    </source>
</evidence>
<dbReference type="Pfam" id="PF06181">
    <property type="entry name" value="Urate_ox_N"/>
    <property type="match status" value="1"/>
</dbReference>
<protein>
    <recommendedName>
        <fullName evidence="1">Urate oxidase N-terminal domain-containing protein</fullName>
    </recommendedName>
</protein>
<dbReference type="HOGENOM" id="CLU_3281662_0_0_6"/>
<accession>F3CIL5</accession>
<dbReference type="EMBL" id="ADWY01003599">
    <property type="protein sequence ID" value="EGH19107.1"/>
    <property type="molecule type" value="Genomic_DNA"/>
</dbReference>
<feature type="domain" description="Urate oxidase N-terminal" evidence="1">
    <location>
        <begin position="5"/>
        <end position="41"/>
    </location>
</feature>
<name>F3CIL5_PSESG</name>
<dbReference type="Proteomes" id="UP000005466">
    <property type="component" value="Unassembled WGS sequence"/>
</dbReference>
<sequence>DDNYLAWIGASFYFVWLENNLNRSNPREGLSGDLWAIHGGG</sequence>
<evidence type="ECO:0000259" key="1">
    <source>
        <dbReference type="Pfam" id="PF06181"/>
    </source>
</evidence>
<dbReference type="AlphaFoldDB" id="F3CIL5"/>
<evidence type="ECO:0000313" key="2">
    <source>
        <dbReference type="EMBL" id="EGH19107.1"/>
    </source>
</evidence>
<reference evidence="2 3" key="1">
    <citation type="journal article" date="2011" name="PLoS Pathog.">
        <title>Dynamic evolution of pathogenicity revealed by sequencing and comparative genomics of 19 Pseudomonas syringae isolates.</title>
        <authorList>
            <person name="Baltrus D.A."/>
            <person name="Nishimura M.T."/>
            <person name="Romanchuk A."/>
            <person name="Chang J.H."/>
            <person name="Mukhtar M.S."/>
            <person name="Cherkis K."/>
            <person name="Roach J."/>
            <person name="Grant S.R."/>
            <person name="Jones C.D."/>
            <person name="Dangl J.L."/>
        </authorList>
    </citation>
    <scope>NUCLEOTIDE SEQUENCE [LARGE SCALE GENOMIC DNA]</scope>
    <source>
        <strain evidence="3">race 4</strain>
    </source>
</reference>
<gene>
    <name evidence="2" type="ORF">Pgy4_39695</name>
</gene>
<feature type="non-terminal residue" evidence="2">
    <location>
        <position position="1"/>
    </location>
</feature>
<dbReference type="InterPro" id="IPR010389">
    <property type="entry name" value="Urate_ox_N"/>
</dbReference>
<feature type="non-terminal residue" evidence="2">
    <location>
        <position position="41"/>
    </location>
</feature>
<comment type="caution">
    <text evidence="2">The sequence shown here is derived from an EMBL/GenBank/DDBJ whole genome shotgun (WGS) entry which is preliminary data.</text>
</comment>
<proteinExistence type="predicted"/>
<organism evidence="2 3">
    <name type="scientific">Pseudomonas savastanoi pv. glycinea str. race 4</name>
    <dbReference type="NCBI Taxonomy" id="875330"/>
    <lineage>
        <taxon>Bacteria</taxon>
        <taxon>Pseudomonadati</taxon>
        <taxon>Pseudomonadota</taxon>
        <taxon>Gammaproteobacteria</taxon>
        <taxon>Pseudomonadales</taxon>
        <taxon>Pseudomonadaceae</taxon>
        <taxon>Pseudomonas</taxon>
    </lineage>
</organism>